<dbReference type="Gene3D" id="1.10.10.10">
    <property type="entry name" value="Winged helix-like DNA-binding domain superfamily/Winged helix DNA-binding domain"/>
    <property type="match status" value="1"/>
</dbReference>
<feature type="domain" description="HTH marR-type" evidence="4">
    <location>
        <begin position="19"/>
        <end position="159"/>
    </location>
</feature>
<dbReference type="InterPro" id="IPR036390">
    <property type="entry name" value="WH_DNA-bd_sf"/>
</dbReference>
<comment type="caution">
    <text evidence="5">The sequence shown here is derived from an EMBL/GenBank/DDBJ whole genome shotgun (WGS) entry which is preliminary data.</text>
</comment>
<evidence type="ECO:0000256" key="2">
    <source>
        <dbReference type="ARBA" id="ARBA00023125"/>
    </source>
</evidence>
<keyword evidence="3" id="KW-0804">Transcription</keyword>
<dbReference type="GO" id="GO:0003700">
    <property type="term" value="F:DNA-binding transcription factor activity"/>
    <property type="evidence" value="ECO:0007669"/>
    <property type="project" value="InterPro"/>
</dbReference>
<keyword evidence="6" id="KW-1185">Reference proteome</keyword>
<evidence type="ECO:0000313" key="6">
    <source>
        <dbReference type="Proteomes" id="UP000024001"/>
    </source>
</evidence>
<dbReference type="KEGG" id="moo:BWL13_00471"/>
<evidence type="ECO:0000256" key="3">
    <source>
        <dbReference type="ARBA" id="ARBA00023163"/>
    </source>
</evidence>
<protein>
    <submittedName>
        <fullName evidence="5">Putative transcriptional regulator</fullName>
    </submittedName>
</protein>
<dbReference type="InterPro" id="IPR023187">
    <property type="entry name" value="Tscrpt_reg_MarR-type_CS"/>
</dbReference>
<gene>
    <name evidence="5" type="ORF">BW34_01215</name>
</gene>
<dbReference type="GeneID" id="91430882"/>
<dbReference type="eggNOG" id="COG1846">
    <property type="taxonomic scope" value="Bacteria"/>
</dbReference>
<dbReference type="PANTHER" id="PTHR33164:SF43">
    <property type="entry name" value="HTH-TYPE TRANSCRIPTIONAL REPRESSOR YETL"/>
    <property type="match status" value="1"/>
</dbReference>
<accession>A0A031FVE1</accession>
<dbReference type="InterPro" id="IPR036388">
    <property type="entry name" value="WH-like_DNA-bd_sf"/>
</dbReference>
<evidence type="ECO:0000313" key="5">
    <source>
        <dbReference type="EMBL" id="EZP28237.1"/>
    </source>
</evidence>
<dbReference type="GO" id="GO:0006950">
    <property type="term" value="P:response to stress"/>
    <property type="evidence" value="ECO:0007669"/>
    <property type="project" value="TreeGrafter"/>
</dbReference>
<dbReference type="Proteomes" id="UP000024001">
    <property type="component" value="Unassembled WGS sequence"/>
</dbReference>
<dbReference type="SUPFAM" id="SSF46785">
    <property type="entry name" value="Winged helix' DNA-binding domain"/>
    <property type="match status" value="1"/>
</dbReference>
<evidence type="ECO:0000256" key="1">
    <source>
        <dbReference type="ARBA" id="ARBA00023015"/>
    </source>
</evidence>
<dbReference type="RefSeq" id="WP_036310371.1">
    <property type="nucleotide sequence ID" value="NZ_CP031421.1"/>
</dbReference>
<name>A0A031FVE1_9MICO</name>
<dbReference type="PRINTS" id="PR00598">
    <property type="entry name" value="HTHMARR"/>
</dbReference>
<dbReference type="PROSITE" id="PS01117">
    <property type="entry name" value="HTH_MARR_1"/>
    <property type="match status" value="1"/>
</dbReference>
<keyword evidence="2" id="KW-0238">DNA-binding</keyword>
<dbReference type="GO" id="GO:0003677">
    <property type="term" value="F:DNA binding"/>
    <property type="evidence" value="ECO:0007669"/>
    <property type="project" value="UniProtKB-KW"/>
</dbReference>
<dbReference type="InterPro" id="IPR039422">
    <property type="entry name" value="MarR/SlyA-like"/>
</dbReference>
<keyword evidence="1" id="KW-0805">Transcription regulation</keyword>
<dbReference type="SMART" id="SM00347">
    <property type="entry name" value="HTH_MARR"/>
    <property type="match status" value="1"/>
</dbReference>
<proteinExistence type="predicted"/>
<sequence length="168" mass="18554">MPQSIVRHEHTHLYASQPQTEAGRQLSSAILELRHAEQVQADRSQRISGLGGIDLAALRYLVQARREEREISPKDLIVMLGTSSATVTNVIERLVSKGYVTREQHPTDRRAHYLLPTDSANDLVDEVYGAHHAAVVSVIDSLDEREAATTAETIRRVAAALDALARQS</sequence>
<dbReference type="PANTHER" id="PTHR33164">
    <property type="entry name" value="TRANSCRIPTIONAL REGULATOR, MARR FAMILY"/>
    <property type="match status" value="1"/>
</dbReference>
<dbReference type="Pfam" id="PF12802">
    <property type="entry name" value="MarR_2"/>
    <property type="match status" value="1"/>
</dbReference>
<dbReference type="InterPro" id="IPR000835">
    <property type="entry name" value="HTH_MarR-typ"/>
</dbReference>
<dbReference type="OrthoDB" id="162531at2"/>
<dbReference type="AlphaFoldDB" id="A0A031FVE1"/>
<dbReference type="PATRIC" id="fig|273677.3.peg.1198"/>
<dbReference type="EMBL" id="JFYO01000004">
    <property type="protein sequence ID" value="EZP28237.1"/>
    <property type="molecule type" value="Genomic_DNA"/>
</dbReference>
<reference evidence="5 6" key="1">
    <citation type="submission" date="2014-03" db="EMBL/GenBank/DDBJ databases">
        <title>Draft Genome Sequences of 13 Willow Endophytes.</title>
        <authorList>
            <person name="Gan H.Y."/>
            <person name="Gan H.M."/>
            <person name="Savka M.A."/>
            <person name="Hudson A.O."/>
        </authorList>
    </citation>
    <scope>NUCLEOTIDE SEQUENCE [LARGE SCALE GENOMIC DNA]</scope>
    <source>
        <strain evidence="5 6">RIT293</strain>
    </source>
</reference>
<organism evidence="5 6">
    <name type="scientific">Microbacterium oleivorans</name>
    <dbReference type="NCBI Taxonomy" id="273677"/>
    <lineage>
        <taxon>Bacteria</taxon>
        <taxon>Bacillati</taxon>
        <taxon>Actinomycetota</taxon>
        <taxon>Actinomycetes</taxon>
        <taxon>Micrococcales</taxon>
        <taxon>Microbacteriaceae</taxon>
        <taxon>Microbacterium</taxon>
    </lineage>
</organism>
<dbReference type="PROSITE" id="PS50995">
    <property type="entry name" value="HTH_MARR_2"/>
    <property type="match status" value="1"/>
</dbReference>
<evidence type="ECO:0000259" key="4">
    <source>
        <dbReference type="PROSITE" id="PS50995"/>
    </source>
</evidence>